<evidence type="ECO:0000256" key="6">
    <source>
        <dbReference type="ARBA" id="ARBA00023242"/>
    </source>
</evidence>
<feature type="compositionally biased region" description="Low complexity" evidence="8">
    <location>
        <begin position="237"/>
        <end position="247"/>
    </location>
</feature>
<comment type="caution">
    <text evidence="10">The sequence shown here is derived from an EMBL/GenBank/DDBJ whole genome shotgun (WGS) entry which is preliminary data.</text>
</comment>
<sequence>MTDNSSAPIDLRIKRKRVDVNDDKLSTKKKSRNHHDSEIPLDLSVKSQQQSSQYSLSTPTVPLYNPTNLFFNSSALFYDLFLANLNVYCQQQQQQQQQQQPLKVEPSKSTKQQSAILPSRLIRDNSTTNKHESYACSCGERYSNVAQLVSHLKITNHSAQLSSTHDEVAKLVRGQDIWLSRDTNPANQILKCLRCSLSFETLPDLTAHMMKTNHFTQFSPSPSSSSSNSYQHSNLKQQQQQQQQQQQSPTKLSSRSTCLVCSQQFAREVDLVDHLQRLHQIRFNCTTCGMYFENESLYKEHLLKEMHHRNGKTNKNRDYFINQCSKVSQKRLITEIKSERPKSRSSIDKDVERVTSDLLDRIASKDETTNGNALSLLQNFVIKQTPTTTLLNTLNRRTQIDLNNNCDDENNDQNMTNLSLLNQTKSNENPLASLEKMLACSTASTELPSSSINENGTKKKKFDKYRLFAEKMLRSTLS</sequence>
<organism evidence="10 11">
    <name type="scientific">Adineta steineri</name>
    <dbReference type="NCBI Taxonomy" id="433720"/>
    <lineage>
        <taxon>Eukaryota</taxon>
        <taxon>Metazoa</taxon>
        <taxon>Spiralia</taxon>
        <taxon>Gnathifera</taxon>
        <taxon>Rotifera</taxon>
        <taxon>Eurotatoria</taxon>
        <taxon>Bdelloidea</taxon>
        <taxon>Adinetida</taxon>
        <taxon>Adinetidae</taxon>
        <taxon>Adineta</taxon>
    </lineage>
</organism>
<dbReference type="EMBL" id="CAJNOM010000395">
    <property type="protein sequence ID" value="CAF1413733.1"/>
    <property type="molecule type" value="Genomic_DNA"/>
</dbReference>
<feature type="domain" description="C2H2-type" evidence="9">
    <location>
        <begin position="283"/>
        <end position="313"/>
    </location>
</feature>
<dbReference type="Proteomes" id="UP000663832">
    <property type="component" value="Unassembled WGS sequence"/>
</dbReference>
<evidence type="ECO:0000313" key="11">
    <source>
        <dbReference type="Proteomes" id="UP000663832"/>
    </source>
</evidence>
<evidence type="ECO:0000313" key="10">
    <source>
        <dbReference type="EMBL" id="CAF1413733.1"/>
    </source>
</evidence>
<dbReference type="PROSITE" id="PS50157">
    <property type="entry name" value="ZINC_FINGER_C2H2_2"/>
    <property type="match status" value="1"/>
</dbReference>
<dbReference type="OrthoDB" id="5815793at2759"/>
<feature type="region of interest" description="Disordered" evidence="8">
    <location>
        <begin position="21"/>
        <end position="45"/>
    </location>
</feature>
<accession>A0A815MA64</accession>
<evidence type="ECO:0000256" key="3">
    <source>
        <dbReference type="ARBA" id="ARBA00022737"/>
    </source>
</evidence>
<dbReference type="AlphaFoldDB" id="A0A815MA64"/>
<evidence type="ECO:0000256" key="4">
    <source>
        <dbReference type="ARBA" id="ARBA00022771"/>
    </source>
</evidence>
<dbReference type="Gene3D" id="3.30.160.60">
    <property type="entry name" value="Classic Zinc Finger"/>
    <property type="match status" value="1"/>
</dbReference>
<reference evidence="10" key="1">
    <citation type="submission" date="2021-02" db="EMBL/GenBank/DDBJ databases">
        <authorList>
            <person name="Nowell W R."/>
        </authorList>
    </citation>
    <scope>NUCLEOTIDE SEQUENCE</scope>
</reference>
<evidence type="ECO:0000256" key="7">
    <source>
        <dbReference type="PROSITE-ProRule" id="PRU00042"/>
    </source>
</evidence>
<feature type="region of interest" description="Disordered" evidence="8">
    <location>
        <begin position="215"/>
        <end position="250"/>
    </location>
</feature>
<dbReference type="PROSITE" id="PS00028">
    <property type="entry name" value="ZINC_FINGER_C2H2_1"/>
    <property type="match status" value="3"/>
</dbReference>
<dbReference type="GO" id="GO:0008270">
    <property type="term" value="F:zinc ion binding"/>
    <property type="evidence" value="ECO:0007669"/>
    <property type="project" value="UniProtKB-KW"/>
</dbReference>
<feature type="compositionally biased region" description="Low complexity" evidence="8">
    <location>
        <begin position="219"/>
        <end position="229"/>
    </location>
</feature>
<keyword evidence="4 7" id="KW-0863">Zinc-finger</keyword>
<proteinExistence type="predicted"/>
<dbReference type="InterPro" id="IPR050888">
    <property type="entry name" value="ZnF_C2H2-type_TF"/>
</dbReference>
<keyword evidence="6" id="KW-0539">Nucleus</keyword>
<keyword evidence="11" id="KW-1185">Reference proteome</keyword>
<dbReference type="GO" id="GO:0005634">
    <property type="term" value="C:nucleus"/>
    <property type="evidence" value="ECO:0007669"/>
    <property type="project" value="UniProtKB-SubCell"/>
</dbReference>
<name>A0A815MA64_9BILA</name>
<dbReference type="InterPro" id="IPR013087">
    <property type="entry name" value="Znf_C2H2_type"/>
</dbReference>
<evidence type="ECO:0000256" key="5">
    <source>
        <dbReference type="ARBA" id="ARBA00022833"/>
    </source>
</evidence>
<evidence type="ECO:0000256" key="2">
    <source>
        <dbReference type="ARBA" id="ARBA00022723"/>
    </source>
</evidence>
<keyword evidence="3" id="KW-0677">Repeat</keyword>
<keyword evidence="5" id="KW-0862">Zinc</keyword>
<evidence type="ECO:0000256" key="1">
    <source>
        <dbReference type="ARBA" id="ARBA00004123"/>
    </source>
</evidence>
<keyword evidence="2" id="KW-0479">Metal-binding</keyword>
<dbReference type="SMART" id="SM00355">
    <property type="entry name" value="ZnF_C2H2"/>
    <property type="match status" value="4"/>
</dbReference>
<evidence type="ECO:0000259" key="9">
    <source>
        <dbReference type="PROSITE" id="PS50157"/>
    </source>
</evidence>
<evidence type="ECO:0000256" key="8">
    <source>
        <dbReference type="SAM" id="MobiDB-lite"/>
    </source>
</evidence>
<dbReference type="PANTHER" id="PTHR24406">
    <property type="entry name" value="TRANSCRIPTIONAL REPRESSOR CTCFL-RELATED"/>
    <property type="match status" value="1"/>
</dbReference>
<gene>
    <name evidence="10" type="ORF">QVE165_LOCUS37705</name>
</gene>
<protein>
    <recommendedName>
        <fullName evidence="9">C2H2-type domain-containing protein</fullName>
    </recommendedName>
</protein>
<comment type="subcellular location">
    <subcellularLocation>
        <location evidence="1">Nucleus</location>
    </subcellularLocation>
</comment>